<comment type="caution">
    <text evidence="2">The sequence shown here is derived from an EMBL/GenBank/DDBJ whole genome shotgun (WGS) entry which is preliminary data.</text>
</comment>
<dbReference type="EMBL" id="MHLB01000042">
    <property type="protein sequence ID" value="OGZ01326.1"/>
    <property type="molecule type" value="Genomic_DNA"/>
</dbReference>
<reference evidence="2 3" key="1">
    <citation type="journal article" date="2016" name="Nat. Commun.">
        <title>Thousands of microbial genomes shed light on interconnected biogeochemical processes in an aquifer system.</title>
        <authorList>
            <person name="Anantharaman K."/>
            <person name="Brown C.T."/>
            <person name="Hug L.A."/>
            <person name="Sharon I."/>
            <person name="Castelle C.J."/>
            <person name="Probst A.J."/>
            <person name="Thomas B.C."/>
            <person name="Singh A."/>
            <person name="Wilkins M.J."/>
            <person name="Karaoz U."/>
            <person name="Brodie E.L."/>
            <person name="Williams K.H."/>
            <person name="Hubbard S.S."/>
            <person name="Banfield J.F."/>
        </authorList>
    </citation>
    <scope>NUCLEOTIDE SEQUENCE [LARGE SCALE GENOMIC DNA]</scope>
</reference>
<accession>A0A1G2CIV4</accession>
<organism evidence="2 3">
    <name type="scientific">Candidatus Liptonbacteria bacterium RIFCSPLOWO2_01_FULL_53_13</name>
    <dbReference type="NCBI Taxonomy" id="1798651"/>
    <lineage>
        <taxon>Bacteria</taxon>
        <taxon>Candidatus Liptoniibacteriota</taxon>
    </lineage>
</organism>
<dbReference type="AlphaFoldDB" id="A0A1G2CIV4"/>
<name>A0A1G2CIV4_9BACT</name>
<protein>
    <submittedName>
        <fullName evidence="2">Uncharacterized protein</fullName>
    </submittedName>
</protein>
<evidence type="ECO:0000313" key="3">
    <source>
        <dbReference type="Proteomes" id="UP000178348"/>
    </source>
</evidence>
<evidence type="ECO:0000313" key="2">
    <source>
        <dbReference type="EMBL" id="OGZ01326.1"/>
    </source>
</evidence>
<gene>
    <name evidence="2" type="ORF">A2946_00320</name>
</gene>
<proteinExistence type="predicted"/>
<evidence type="ECO:0000256" key="1">
    <source>
        <dbReference type="SAM" id="Phobius"/>
    </source>
</evidence>
<keyword evidence="1" id="KW-0812">Transmembrane</keyword>
<sequence length="94" mass="10449">MSRSKIAVLALAVIVLLVFPGVVVYATLEGHAPWTVLEGEEWLRKNLPYVALSWVGVAGSVLAWLLYAGPSADLKQFSEDLRNAQRIVYETHRK</sequence>
<feature type="transmembrane region" description="Helical" evidence="1">
    <location>
        <begin position="50"/>
        <end position="68"/>
    </location>
</feature>
<keyword evidence="1" id="KW-0472">Membrane</keyword>
<keyword evidence="1" id="KW-1133">Transmembrane helix</keyword>
<dbReference type="Proteomes" id="UP000178348">
    <property type="component" value="Unassembled WGS sequence"/>
</dbReference>